<reference evidence="1 2" key="1">
    <citation type="submission" date="2018-08" db="EMBL/GenBank/DDBJ databases">
        <title>Recombination of ecologically and evolutionarily significant loci maintains genetic cohesion in the Pseudomonas syringae species complex.</title>
        <authorList>
            <person name="Dillon M."/>
            <person name="Thakur S."/>
            <person name="Almeida R.N.D."/>
            <person name="Weir B.S."/>
            <person name="Guttman D.S."/>
        </authorList>
    </citation>
    <scope>NUCLEOTIDE SEQUENCE [LARGE SCALE GENOMIC DNA]</scope>
    <source>
        <strain evidence="1 2">ICMP 7496</strain>
    </source>
</reference>
<dbReference type="EMBL" id="RBUY01000070">
    <property type="protein sequence ID" value="RMV76457.1"/>
    <property type="molecule type" value="Genomic_DNA"/>
</dbReference>
<name>A0A3M6F868_9PSED</name>
<dbReference type="Proteomes" id="UP000269872">
    <property type="component" value="Unassembled WGS sequence"/>
</dbReference>
<gene>
    <name evidence="1" type="ORF">ALP05_00685</name>
</gene>
<evidence type="ECO:0000313" key="2">
    <source>
        <dbReference type="Proteomes" id="UP000269872"/>
    </source>
</evidence>
<evidence type="ECO:0000313" key="1">
    <source>
        <dbReference type="EMBL" id="RMV76457.1"/>
    </source>
</evidence>
<evidence type="ECO:0008006" key="3">
    <source>
        <dbReference type="Google" id="ProtNLM"/>
    </source>
</evidence>
<comment type="caution">
    <text evidence="1">The sequence shown here is derived from an EMBL/GenBank/DDBJ whole genome shotgun (WGS) entry which is preliminary data.</text>
</comment>
<organism evidence="1 2">
    <name type="scientific">Pseudomonas caricapapayae</name>
    <dbReference type="NCBI Taxonomy" id="46678"/>
    <lineage>
        <taxon>Bacteria</taxon>
        <taxon>Pseudomonadati</taxon>
        <taxon>Pseudomonadota</taxon>
        <taxon>Gammaproteobacteria</taxon>
        <taxon>Pseudomonadales</taxon>
        <taxon>Pseudomonadaceae</taxon>
        <taxon>Pseudomonas</taxon>
    </lineage>
</organism>
<dbReference type="InterPro" id="IPR024524">
    <property type="entry name" value="DUF3800"/>
</dbReference>
<proteinExistence type="predicted"/>
<sequence length="405" mass="46528">MQAIGYHKEMLRPEGTQLNPVQLEYKECVMSKVYPIEDAVPMPPDEGEKKPEKKVLTKDEKIEKEKKELLASVAAADFSSLKPRVAYVLNLYPHTRNSDISLSLKYWEIFQPDLYKESGILPKDLFKLERLHYIVRARAKIQNEYELFLADTEIKKSRRRNEEKMEGAVIDDSPPVKKVHIFSDETGKTHKFVMVASVWVLNGRAVFATSKAISEWKAKSVWKNREIHFTKFGKSDYETLKSYLGIILENREYLGFKYIAVERAKTNRPIEETILKLHELMLARGATHELESGRIDLPREMEVTVDEEQSLDSFVISDLRDRVGETFKKRYNDKLQLTSLQTASSKNSALIQLSDVIAGAIGRILNHEGERNFKDDMADLVVQMLDLKIEEGDIDGLDSAARFNV</sequence>
<protein>
    <recommendedName>
        <fullName evidence="3">DUF3800 domain-containing protein</fullName>
    </recommendedName>
</protein>
<accession>A0A3M6F868</accession>
<dbReference type="AlphaFoldDB" id="A0A3M6F868"/>
<dbReference type="Pfam" id="PF12686">
    <property type="entry name" value="DUF3800"/>
    <property type="match status" value="1"/>
</dbReference>